<evidence type="ECO:0000256" key="5">
    <source>
        <dbReference type="ARBA" id="ARBA00023136"/>
    </source>
</evidence>
<dbReference type="KEGG" id="dya:Dyak_GE21601"/>
<gene>
    <name evidence="10" type="primary">Dyak\GE21601</name>
    <name evidence="10" type="synonym">dyak_GLEANR_535</name>
    <name evidence="10" type="synonym">GE21601</name>
    <name evidence="10" type="ORF">Dyak_GE21601</name>
</gene>
<evidence type="ECO:0000313" key="10">
    <source>
        <dbReference type="EMBL" id="EDW89648.1"/>
    </source>
</evidence>
<dbReference type="AlphaFoldDB" id="B4NXM3"/>
<reference evidence="10 11" key="2">
    <citation type="journal article" date="2007" name="PLoS Biol.">
        <title>Principles of genome evolution in the Drosophila melanogaster species group.</title>
        <authorList>
            <person name="Ranz J.M."/>
            <person name="Maurin D."/>
            <person name="Chan Y.S."/>
            <person name="von Grotthuss M."/>
            <person name="Hillier L.W."/>
            <person name="Roote J."/>
            <person name="Ashburner M."/>
            <person name="Bergman C.M."/>
        </authorList>
    </citation>
    <scope>NUCLEOTIDE SEQUENCE [LARGE SCALE GENOMIC DNA]</scope>
    <source>
        <strain evidence="11">Tai18E2 / Tucson 14021-0261.01</strain>
    </source>
</reference>
<keyword evidence="6" id="KW-0675">Receptor</keyword>
<evidence type="ECO:0000256" key="2">
    <source>
        <dbReference type="ARBA" id="ARBA00022475"/>
    </source>
</evidence>
<keyword evidence="4 8" id="KW-1133">Transmembrane helix</keyword>
<accession>B4NXM3</accession>
<evidence type="ECO:0000256" key="1">
    <source>
        <dbReference type="ARBA" id="ARBA00004651"/>
    </source>
</evidence>
<dbReference type="EMBL" id="CM000157">
    <property type="protein sequence ID" value="EDW89648.1"/>
    <property type="molecule type" value="Genomic_DNA"/>
</dbReference>
<feature type="transmembrane region" description="Helical" evidence="8">
    <location>
        <begin position="564"/>
        <end position="589"/>
    </location>
</feature>
<keyword evidence="5 8" id="KW-0472">Membrane</keyword>
<keyword evidence="2" id="KW-1003">Cell membrane</keyword>
<organism evidence="10 11">
    <name type="scientific">Drosophila yakuba</name>
    <name type="common">Fruit fly</name>
    <dbReference type="NCBI Taxonomy" id="7245"/>
    <lineage>
        <taxon>Eukaryota</taxon>
        <taxon>Metazoa</taxon>
        <taxon>Ecdysozoa</taxon>
        <taxon>Arthropoda</taxon>
        <taxon>Hexapoda</taxon>
        <taxon>Insecta</taxon>
        <taxon>Pterygota</taxon>
        <taxon>Neoptera</taxon>
        <taxon>Endopterygota</taxon>
        <taxon>Diptera</taxon>
        <taxon>Brachycera</taxon>
        <taxon>Muscomorpha</taxon>
        <taxon>Ephydroidea</taxon>
        <taxon>Drosophilidae</taxon>
        <taxon>Drosophila</taxon>
        <taxon>Sophophora</taxon>
    </lineage>
</organism>
<dbReference type="Proteomes" id="UP000002282">
    <property type="component" value="Chromosome 2L"/>
</dbReference>
<dbReference type="GO" id="GO:0005886">
    <property type="term" value="C:plasma membrane"/>
    <property type="evidence" value="ECO:0007669"/>
    <property type="project" value="UniProtKB-SubCell"/>
</dbReference>
<evidence type="ECO:0000256" key="4">
    <source>
        <dbReference type="ARBA" id="ARBA00022989"/>
    </source>
</evidence>
<evidence type="ECO:0000313" key="11">
    <source>
        <dbReference type="Proteomes" id="UP000002282"/>
    </source>
</evidence>
<keyword evidence="3 8" id="KW-0812">Transmembrane</keyword>
<dbReference type="OMA" id="EFTHAPL"/>
<dbReference type="PANTHER" id="PTHR42643">
    <property type="entry name" value="IONOTROPIC RECEPTOR 20A-RELATED"/>
    <property type="match status" value="1"/>
</dbReference>
<keyword evidence="11" id="KW-1185">Reference proteome</keyword>
<evidence type="ECO:0000256" key="8">
    <source>
        <dbReference type="SAM" id="Phobius"/>
    </source>
</evidence>
<reference evidence="10 11" key="1">
    <citation type="journal article" date="2007" name="Nature">
        <title>Evolution of genes and genomes on the Drosophila phylogeny.</title>
        <authorList>
            <consortium name="Drosophila 12 Genomes Consortium"/>
            <person name="Clark A.G."/>
            <person name="Eisen M.B."/>
            <person name="Smith D.R."/>
            <person name="Bergman C.M."/>
            <person name="Oliver B."/>
            <person name="Markow T.A."/>
            <person name="Kaufman T.C."/>
            <person name="Kellis M."/>
            <person name="Gelbart W."/>
            <person name="Iyer V.N."/>
            <person name="Pollard D.A."/>
            <person name="Sackton T.B."/>
            <person name="Larracuente A.M."/>
            <person name="Singh N.D."/>
            <person name="Abad J.P."/>
            <person name="Abt D.N."/>
            <person name="Adryan B."/>
            <person name="Aguade M."/>
            <person name="Akashi H."/>
            <person name="Anderson W.W."/>
            <person name="Aquadro C.F."/>
            <person name="Ardell D.H."/>
            <person name="Arguello R."/>
            <person name="Artieri C.G."/>
            <person name="Barbash D.A."/>
            <person name="Barker D."/>
            <person name="Barsanti P."/>
            <person name="Batterham P."/>
            <person name="Batzoglou S."/>
            <person name="Begun D."/>
            <person name="Bhutkar A."/>
            <person name="Blanco E."/>
            <person name="Bosak S.A."/>
            <person name="Bradley R.K."/>
            <person name="Brand A.D."/>
            <person name="Brent M.R."/>
            <person name="Brooks A.N."/>
            <person name="Brown R.H."/>
            <person name="Butlin R.K."/>
            <person name="Caggese C."/>
            <person name="Calvi B.R."/>
            <person name="Bernardo de Carvalho A."/>
            <person name="Caspi A."/>
            <person name="Castrezana S."/>
            <person name="Celniker S.E."/>
            <person name="Chang J.L."/>
            <person name="Chapple C."/>
            <person name="Chatterji S."/>
            <person name="Chinwalla A."/>
            <person name="Civetta A."/>
            <person name="Clifton S.W."/>
            <person name="Comeron J.M."/>
            <person name="Costello J.C."/>
            <person name="Coyne J.A."/>
            <person name="Daub J."/>
            <person name="David R.G."/>
            <person name="Delcher A.L."/>
            <person name="Delehaunty K."/>
            <person name="Do C.B."/>
            <person name="Ebling H."/>
            <person name="Edwards K."/>
            <person name="Eickbush T."/>
            <person name="Evans J.D."/>
            <person name="Filipski A."/>
            <person name="Findeiss S."/>
            <person name="Freyhult E."/>
            <person name="Fulton L."/>
            <person name="Fulton R."/>
            <person name="Garcia A.C."/>
            <person name="Gardiner A."/>
            <person name="Garfield D.A."/>
            <person name="Garvin B.E."/>
            <person name="Gibson G."/>
            <person name="Gilbert D."/>
            <person name="Gnerre S."/>
            <person name="Godfrey J."/>
            <person name="Good R."/>
            <person name="Gotea V."/>
            <person name="Gravely B."/>
            <person name="Greenberg A.J."/>
            <person name="Griffiths-Jones S."/>
            <person name="Gross S."/>
            <person name="Guigo R."/>
            <person name="Gustafson E.A."/>
            <person name="Haerty W."/>
            <person name="Hahn M.W."/>
            <person name="Halligan D.L."/>
            <person name="Halpern A.L."/>
            <person name="Halter G.M."/>
            <person name="Han M.V."/>
            <person name="Heger A."/>
            <person name="Hillier L."/>
            <person name="Hinrichs A.S."/>
            <person name="Holmes I."/>
            <person name="Hoskins R.A."/>
            <person name="Hubisz M.J."/>
            <person name="Hultmark D."/>
            <person name="Huntley M.A."/>
            <person name="Jaffe D.B."/>
            <person name="Jagadeeshan S."/>
            <person name="Jeck W.R."/>
            <person name="Johnson J."/>
            <person name="Jones C.D."/>
            <person name="Jordan W.C."/>
            <person name="Karpen G.H."/>
            <person name="Kataoka E."/>
            <person name="Keightley P.D."/>
            <person name="Kheradpour P."/>
            <person name="Kirkness E.F."/>
            <person name="Koerich L.B."/>
            <person name="Kristiansen K."/>
            <person name="Kudrna D."/>
            <person name="Kulathinal R.J."/>
            <person name="Kumar S."/>
            <person name="Kwok R."/>
            <person name="Lander E."/>
            <person name="Langley C.H."/>
            <person name="Lapoint R."/>
            <person name="Lazzaro B.P."/>
            <person name="Lee S.J."/>
            <person name="Levesque L."/>
            <person name="Li R."/>
            <person name="Lin C.F."/>
            <person name="Lin M.F."/>
            <person name="Lindblad-Toh K."/>
            <person name="Llopart A."/>
            <person name="Long M."/>
            <person name="Low L."/>
            <person name="Lozovsky E."/>
            <person name="Lu J."/>
            <person name="Luo M."/>
            <person name="Machado C.A."/>
            <person name="Makalowski W."/>
            <person name="Marzo M."/>
            <person name="Matsuda M."/>
            <person name="Matzkin L."/>
            <person name="McAllister B."/>
            <person name="McBride C.S."/>
            <person name="McKernan B."/>
            <person name="McKernan K."/>
            <person name="Mendez-Lago M."/>
            <person name="Minx P."/>
            <person name="Mollenhauer M.U."/>
            <person name="Montooth K."/>
            <person name="Mount S.M."/>
            <person name="Mu X."/>
            <person name="Myers E."/>
            <person name="Negre B."/>
            <person name="Newfeld S."/>
            <person name="Nielsen R."/>
            <person name="Noor M.A."/>
            <person name="O'Grady P."/>
            <person name="Pachter L."/>
            <person name="Papaceit M."/>
            <person name="Parisi M.J."/>
            <person name="Parisi M."/>
            <person name="Parts L."/>
            <person name="Pedersen J.S."/>
            <person name="Pesole G."/>
            <person name="Phillippy A.M."/>
            <person name="Ponting C.P."/>
            <person name="Pop M."/>
            <person name="Porcelli D."/>
            <person name="Powell J.R."/>
            <person name="Prohaska S."/>
            <person name="Pruitt K."/>
            <person name="Puig M."/>
            <person name="Quesneville H."/>
            <person name="Ram K.R."/>
            <person name="Rand D."/>
            <person name="Rasmussen M.D."/>
            <person name="Reed L.K."/>
            <person name="Reenan R."/>
            <person name="Reily A."/>
            <person name="Remington K.A."/>
            <person name="Rieger T.T."/>
            <person name="Ritchie M.G."/>
            <person name="Robin C."/>
            <person name="Rogers Y.H."/>
            <person name="Rohde C."/>
            <person name="Rozas J."/>
            <person name="Rubenfield M.J."/>
            <person name="Ruiz A."/>
            <person name="Russo S."/>
            <person name="Salzberg S.L."/>
            <person name="Sanchez-Gracia A."/>
            <person name="Saranga D.J."/>
            <person name="Sato H."/>
            <person name="Schaeffer S.W."/>
            <person name="Schatz M.C."/>
            <person name="Schlenke T."/>
            <person name="Schwartz R."/>
            <person name="Segarra C."/>
            <person name="Singh R.S."/>
            <person name="Sirot L."/>
            <person name="Sirota M."/>
            <person name="Sisneros N.B."/>
            <person name="Smith C.D."/>
            <person name="Smith T.F."/>
            <person name="Spieth J."/>
            <person name="Stage D.E."/>
            <person name="Stark A."/>
            <person name="Stephan W."/>
            <person name="Strausberg R.L."/>
            <person name="Strempel S."/>
            <person name="Sturgill D."/>
            <person name="Sutton G."/>
            <person name="Sutton G.G."/>
            <person name="Tao W."/>
            <person name="Teichmann S."/>
            <person name="Tobari Y.N."/>
            <person name="Tomimura Y."/>
            <person name="Tsolas J.M."/>
            <person name="Valente V.L."/>
            <person name="Venter E."/>
            <person name="Venter J.C."/>
            <person name="Vicario S."/>
            <person name="Vieira F.G."/>
            <person name="Vilella A.J."/>
            <person name="Villasante A."/>
            <person name="Walenz B."/>
            <person name="Wang J."/>
            <person name="Wasserman M."/>
            <person name="Watts T."/>
            <person name="Wilson D."/>
            <person name="Wilson R.K."/>
            <person name="Wing R.A."/>
            <person name="Wolfner M.F."/>
            <person name="Wong A."/>
            <person name="Wong G.K."/>
            <person name="Wu C.I."/>
            <person name="Wu G."/>
            <person name="Yamamoto D."/>
            <person name="Yang H.P."/>
            <person name="Yang S.P."/>
            <person name="Yorke J.A."/>
            <person name="Yoshida K."/>
            <person name="Zdobnov E."/>
            <person name="Zhang P."/>
            <person name="Zhang Y."/>
            <person name="Zimin A.V."/>
            <person name="Baldwin J."/>
            <person name="Abdouelleil A."/>
            <person name="Abdulkadir J."/>
            <person name="Abebe A."/>
            <person name="Abera B."/>
            <person name="Abreu J."/>
            <person name="Acer S.C."/>
            <person name="Aftuck L."/>
            <person name="Alexander A."/>
            <person name="An P."/>
            <person name="Anderson E."/>
            <person name="Anderson S."/>
            <person name="Arachi H."/>
            <person name="Azer M."/>
            <person name="Bachantsang P."/>
            <person name="Barry A."/>
            <person name="Bayul T."/>
            <person name="Berlin A."/>
            <person name="Bessette D."/>
            <person name="Bloom T."/>
            <person name="Blye J."/>
            <person name="Boguslavskiy L."/>
            <person name="Bonnet C."/>
            <person name="Boukhgalter B."/>
            <person name="Bourzgui I."/>
            <person name="Brown A."/>
            <person name="Cahill P."/>
            <person name="Channer S."/>
            <person name="Cheshatsang Y."/>
            <person name="Chuda L."/>
            <person name="Citroen M."/>
            <person name="Collymore A."/>
            <person name="Cooke P."/>
            <person name="Costello M."/>
            <person name="D'Aco K."/>
            <person name="Daza R."/>
            <person name="De Haan G."/>
            <person name="DeGray S."/>
            <person name="DeMaso C."/>
            <person name="Dhargay N."/>
            <person name="Dooley K."/>
            <person name="Dooley E."/>
            <person name="Doricent M."/>
            <person name="Dorje P."/>
            <person name="Dorjee K."/>
            <person name="Dupes A."/>
            <person name="Elong R."/>
            <person name="Falk J."/>
            <person name="Farina A."/>
            <person name="Faro S."/>
            <person name="Ferguson D."/>
            <person name="Fisher S."/>
            <person name="Foley C.D."/>
            <person name="Franke A."/>
            <person name="Friedrich D."/>
            <person name="Gadbois L."/>
            <person name="Gearin G."/>
            <person name="Gearin C.R."/>
            <person name="Giannoukos G."/>
            <person name="Goode T."/>
            <person name="Graham J."/>
            <person name="Grandbois E."/>
            <person name="Grewal S."/>
            <person name="Gyaltsen K."/>
            <person name="Hafez N."/>
            <person name="Hagos B."/>
            <person name="Hall J."/>
            <person name="Henson C."/>
            <person name="Hollinger A."/>
            <person name="Honan T."/>
            <person name="Huard M.D."/>
            <person name="Hughes L."/>
            <person name="Hurhula B."/>
            <person name="Husby M.E."/>
            <person name="Kamat A."/>
            <person name="Kanga B."/>
            <person name="Kashin S."/>
            <person name="Khazanovich D."/>
            <person name="Kisner P."/>
            <person name="Lance K."/>
            <person name="Lara M."/>
            <person name="Lee W."/>
            <person name="Lennon N."/>
            <person name="Letendre F."/>
            <person name="LeVine R."/>
            <person name="Lipovsky A."/>
            <person name="Liu X."/>
            <person name="Liu J."/>
            <person name="Liu S."/>
            <person name="Lokyitsang T."/>
            <person name="Lokyitsang Y."/>
            <person name="Lubonja R."/>
            <person name="Lui A."/>
            <person name="MacDonald P."/>
            <person name="Magnisalis V."/>
            <person name="Maru K."/>
            <person name="Matthews C."/>
            <person name="McCusker W."/>
            <person name="McDonough S."/>
            <person name="Mehta T."/>
            <person name="Meldrim J."/>
            <person name="Meneus L."/>
            <person name="Mihai O."/>
            <person name="Mihalev A."/>
            <person name="Mihova T."/>
            <person name="Mittelman R."/>
            <person name="Mlenga V."/>
            <person name="Montmayeur A."/>
            <person name="Mulrain L."/>
            <person name="Navidi A."/>
            <person name="Naylor J."/>
            <person name="Negash T."/>
            <person name="Nguyen T."/>
            <person name="Nguyen N."/>
            <person name="Nicol R."/>
            <person name="Norbu C."/>
            <person name="Norbu N."/>
            <person name="Novod N."/>
            <person name="O'Neill B."/>
            <person name="Osman S."/>
            <person name="Markiewicz E."/>
            <person name="Oyono O.L."/>
            <person name="Patti C."/>
            <person name="Phunkhang P."/>
            <person name="Pierre F."/>
            <person name="Priest M."/>
            <person name="Raghuraman S."/>
            <person name="Rege F."/>
            <person name="Reyes R."/>
            <person name="Rise C."/>
            <person name="Rogov P."/>
            <person name="Ross K."/>
            <person name="Ryan E."/>
            <person name="Settipalli S."/>
            <person name="Shea T."/>
            <person name="Sherpa N."/>
            <person name="Shi L."/>
            <person name="Shih D."/>
            <person name="Sparrow T."/>
            <person name="Spaulding J."/>
            <person name="Stalker J."/>
            <person name="Stange-Thomann N."/>
            <person name="Stavropoulos S."/>
            <person name="Stone C."/>
            <person name="Strader C."/>
            <person name="Tesfaye S."/>
            <person name="Thomson T."/>
            <person name="Thoulutsang Y."/>
            <person name="Thoulutsang D."/>
            <person name="Topham K."/>
            <person name="Topping I."/>
            <person name="Tsamla T."/>
            <person name="Vassiliev H."/>
            <person name="Vo A."/>
            <person name="Wangchuk T."/>
            <person name="Wangdi T."/>
            <person name="Weiand M."/>
            <person name="Wilkinson J."/>
            <person name="Wilson A."/>
            <person name="Yadav S."/>
            <person name="Young G."/>
            <person name="Yu Q."/>
            <person name="Zembek L."/>
            <person name="Zhong D."/>
            <person name="Zimmer A."/>
            <person name="Zwirko Z."/>
            <person name="Jaffe D.B."/>
            <person name="Alvarez P."/>
            <person name="Brockman W."/>
            <person name="Butler J."/>
            <person name="Chin C."/>
            <person name="Gnerre S."/>
            <person name="Grabherr M."/>
            <person name="Kleber M."/>
            <person name="Mauceli E."/>
            <person name="MacCallum I."/>
        </authorList>
    </citation>
    <scope>NUCLEOTIDE SEQUENCE [LARGE SCALE GENOMIC DNA]</scope>
    <source>
        <strain evidence="11">Tai18E2 / Tucson 14021-0261.01</strain>
    </source>
</reference>
<evidence type="ECO:0008006" key="12">
    <source>
        <dbReference type="Google" id="ProtNLM"/>
    </source>
</evidence>
<feature type="chain" id="PRO_5002817002" description="Ionotropic glutamate receptor C-terminal domain-containing protein" evidence="9">
    <location>
        <begin position="19"/>
        <end position="596"/>
    </location>
</feature>
<sequence length="596" mass="68638">MRQIKLLVWLLVGGVVSAREQHTFLRNFLEAVHKERSISTILLMQRKDNKNDFLHGLYPTSWPLICMDETKRIELVNHFNKDFLALVYMESDEDALLLSALADDLNHIRETRILIWLQMSPSEAFLKNIVFEASKYKFLNLALIERTLTTRRLYPFPQPMVQVIDKPFEEKKIYPALWRNFMGKNAFTVPDMVPPRNFDCFDPKTGFRRPAGSLYNSFKEFTQRYNITMLLKWPIDTYNTQEEIIARTVRGEIDLALTGQLISFRHPNGSRTQPLLGVTALSITVPCGPELPMFDRFFLVFGLATPITIGGYYVLLSIMEVILGTLSDRVKGHPRREKFLNMVLNLRVFSCILSLSTPQGNRLRSVKGQLTMVMSVTGLILSCYVAAQTSTVLTMKPQYRHINNFQELRDSNITVTCNHLNYMTMKQQMNPAFLSKFIPNIWIVSSREQMKMIVDLNTSYAYQTFSYNKDLFTVLQMHTTRRALCRSQDLNVVSGIAYTAVLEKNSIYALPLHDYTLQVLSAGLVYHWGDEAIRELISTQKYTQLEKLPIVIGYQALKLPDYKVCWVILLIGGALAFCVFIGEVVVGWIKRERLSK</sequence>
<dbReference type="HOGENOM" id="CLU_021814_1_0_1"/>
<evidence type="ECO:0000256" key="6">
    <source>
        <dbReference type="ARBA" id="ARBA00023170"/>
    </source>
</evidence>
<dbReference type="PANTHER" id="PTHR42643:SF41">
    <property type="entry name" value="IONOTROPIC RECEPTOR 20A-RELATED"/>
    <property type="match status" value="1"/>
</dbReference>
<comment type="subcellular location">
    <subcellularLocation>
        <location evidence="1">Cell membrane</location>
        <topology evidence="1">Multi-pass membrane protein</topology>
    </subcellularLocation>
</comment>
<keyword evidence="9" id="KW-0732">Signal</keyword>
<feature type="transmembrane region" description="Helical" evidence="8">
    <location>
        <begin position="339"/>
        <end position="357"/>
    </location>
</feature>
<dbReference type="PhylomeDB" id="B4NXM3"/>
<evidence type="ECO:0000256" key="7">
    <source>
        <dbReference type="ARBA" id="ARBA00023180"/>
    </source>
</evidence>
<keyword evidence="7" id="KW-0325">Glycoprotein</keyword>
<feature type="transmembrane region" description="Helical" evidence="8">
    <location>
        <begin position="369"/>
        <end position="387"/>
    </location>
</feature>
<feature type="signal peptide" evidence="9">
    <location>
        <begin position="1"/>
        <end position="18"/>
    </location>
</feature>
<dbReference type="OrthoDB" id="7841600at2759"/>
<protein>
    <recommendedName>
        <fullName evidence="12">Ionotropic glutamate receptor C-terminal domain-containing protein</fullName>
    </recommendedName>
</protein>
<feature type="transmembrane region" description="Helical" evidence="8">
    <location>
        <begin position="297"/>
        <end position="318"/>
    </location>
</feature>
<proteinExistence type="predicted"/>
<evidence type="ECO:0000256" key="9">
    <source>
        <dbReference type="SAM" id="SignalP"/>
    </source>
</evidence>
<name>B4NXM3_DROYA</name>
<dbReference type="InterPro" id="IPR052192">
    <property type="entry name" value="Insect_Ionotropic_Sensory_Rcpt"/>
</dbReference>
<evidence type="ECO:0000256" key="3">
    <source>
        <dbReference type="ARBA" id="ARBA00022692"/>
    </source>
</evidence>